<dbReference type="OrthoDB" id="9803238at2"/>
<dbReference type="GO" id="GO:0051287">
    <property type="term" value="F:NAD binding"/>
    <property type="evidence" value="ECO:0007669"/>
    <property type="project" value="InterPro"/>
</dbReference>
<dbReference type="NCBIfam" id="TIGR03026">
    <property type="entry name" value="NDP-sugDHase"/>
    <property type="match status" value="1"/>
</dbReference>
<dbReference type="GO" id="GO:0016628">
    <property type="term" value="F:oxidoreductase activity, acting on the CH-CH group of donors, NAD or NADP as acceptor"/>
    <property type="evidence" value="ECO:0007669"/>
    <property type="project" value="InterPro"/>
</dbReference>
<dbReference type="Pfam" id="PF03720">
    <property type="entry name" value="UDPG_MGDP_dh_C"/>
    <property type="match status" value="1"/>
</dbReference>
<evidence type="ECO:0000256" key="1">
    <source>
        <dbReference type="ARBA" id="ARBA00006601"/>
    </source>
</evidence>
<dbReference type="SUPFAM" id="SSF52413">
    <property type="entry name" value="UDP-glucose/GDP-mannose dehydrogenase C-terminal domain"/>
    <property type="match status" value="1"/>
</dbReference>
<dbReference type="InterPro" id="IPR014026">
    <property type="entry name" value="UDP-Glc/GDP-Man_DH_dimer"/>
</dbReference>
<dbReference type="SUPFAM" id="SSF51735">
    <property type="entry name" value="NAD(P)-binding Rossmann-fold domains"/>
    <property type="match status" value="1"/>
</dbReference>
<proteinExistence type="inferred from homology"/>
<dbReference type="PIRSF" id="PIRSF000124">
    <property type="entry name" value="UDPglc_GDPman_dh"/>
    <property type="match status" value="1"/>
</dbReference>
<dbReference type="RefSeq" id="WP_013562972.1">
    <property type="nucleotide sequence ID" value="NC_014962.1"/>
</dbReference>
<dbReference type="PIRSF" id="PIRSF500136">
    <property type="entry name" value="UDP_ManNAc_DH"/>
    <property type="match status" value="1"/>
</dbReference>
<evidence type="ECO:0000313" key="6">
    <source>
        <dbReference type="EMBL" id="ADV60683.1"/>
    </source>
</evidence>
<keyword evidence="2" id="KW-0560">Oxidoreductase</keyword>
<dbReference type="InterPro" id="IPR028359">
    <property type="entry name" value="UDP_ManNAc/GlcNAc_DH"/>
</dbReference>
<dbReference type="GO" id="GO:0000271">
    <property type="term" value="P:polysaccharide biosynthetic process"/>
    <property type="evidence" value="ECO:0007669"/>
    <property type="project" value="InterPro"/>
</dbReference>
<keyword evidence="7" id="KW-1185">Reference proteome</keyword>
<dbReference type="Pfam" id="PF03721">
    <property type="entry name" value="UDPG_MGDP_dh_N"/>
    <property type="match status" value="1"/>
</dbReference>
<dbReference type="KEGG" id="ipa:Isop_0086"/>
<dbReference type="HOGENOM" id="CLU_023810_3_2_0"/>
<reference evidence="6 7" key="2">
    <citation type="journal article" date="2011" name="Stand. Genomic Sci.">
        <title>Complete genome sequence of Isosphaera pallida type strain (IS1B).</title>
        <authorList>
            <consortium name="US DOE Joint Genome Institute (JGI-PGF)"/>
            <person name="Goker M."/>
            <person name="Cleland D."/>
            <person name="Saunders E."/>
            <person name="Lapidus A."/>
            <person name="Nolan M."/>
            <person name="Lucas S."/>
            <person name="Hammon N."/>
            <person name="Deshpande S."/>
            <person name="Cheng J.F."/>
            <person name="Tapia R."/>
            <person name="Han C."/>
            <person name="Goodwin L."/>
            <person name="Pitluck S."/>
            <person name="Liolios K."/>
            <person name="Pagani I."/>
            <person name="Ivanova N."/>
            <person name="Mavromatis K."/>
            <person name="Pati A."/>
            <person name="Chen A."/>
            <person name="Palaniappan K."/>
            <person name="Land M."/>
            <person name="Hauser L."/>
            <person name="Chang Y.J."/>
            <person name="Jeffries C.D."/>
            <person name="Detter J.C."/>
            <person name="Beck B."/>
            <person name="Woyke T."/>
            <person name="Bristow J."/>
            <person name="Eisen J.A."/>
            <person name="Markowitz V."/>
            <person name="Hugenholtz P."/>
            <person name="Kyrpides N.C."/>
            <person name="Klenk H.P."/>
        </authorList>
    </citation>
    <scope>NUCLEOTIDE SEQUENCE [LARGE SCALE GENOMIC DNA]</scope>
    <source>
        <strain evidence="7">ATCC 43644 / DSM 9630 / IS1B</strain>
    </source>
</reference>
<dbReference type="eggNOG" id="COG0677">
    <property type="taxonomic scope" value="Bacteria"/>
</dbReference>
<reference key="1">
    <citation type="submission" date="2010-11" db="EMBL/GenBank/DDBJ databases">
        <title>The complete sequence of chromosome of Isophaera pallida ATCC 43644.</title>
        <authorList>
            <consortium name="US DOE Joint Genome Institute (JGI-PGF)"/>
            <person name="Lucas S."/>
            <person name="Copeland A."/>
            <person name="Lapidus A."/>
            <person name="Bruce D."/>
            <person name="Goodwin L."/>
            <person name="Pitluck S."/>
            <person name="Kyrpides N."/>
            <person name="Mavromatis K."/>
            <person name="Pagani I."/>
            <person name="Ivanova N."/>
            <person name="Saunders E."/>
            <person name="Brettin T."/>
            <person name="Detter J.C."/>
            <person name="Han C."/>
            <person name="Tapia R."/>
            <person name="Land M."/>
            <person name="Hauser L."/>
            <person name="Markowitz V."/>
            <person name="Cheng J.-F."/>
            <person name="Hugenholtz P."/>
            <person name="Woyke T."/>
            <person name="Wu D."/>
            <person name="Eisen J.A."/>
        </authorList>
    </citation>
    <scope>NUCLEOTIDE SEQUENCE</scope>
    <source>
        <strain>ATCC 43644</strain>
    </source>
</reference>
<dbReference type="Proteomes" id="UP000008631">
    <property type="component" value="Chromosome"/>
</dbReference>
<sequence>MVIETTDGWLGGTRFDLDICVVGGCGHVGLPLAITLADAGFSVAVHDINDDAVRLVNDGRMPFLETGAEEVLRRVVGRSLIVANDPTLVKRARVVIVVIGTPVDAHLNPTFHVMKRFVKGMLPLMADGQTLLLRSTVYPGTTEKIHELIRKAGREIAVAFCPERVAEGKAMEELRVLPQIVSGCSPKAIADAREVFGRIAVDLIELTPIEAELTKIFTNVWRYIQFAIANQMFMIAAEHDLDFYRIHEAMTRDYPRMKGLPRAGFAAGPCLFKDTMQLAAVANNTLALGHAAMLINEGLPNFLVKRLRLKYDLASMCVGILGMAFKAESDDPRESLSYKLRKILEYEAREVVCTDVYINDPRFLPLEEVLTRADLLIVGAPHHQYRELGLPPGKPVVDIWNLYGGGAAL</sequence>
<keyword evidence="3" id="KW-0520">NAD</keyword>
<dbReference type="InterPro" id="IPR014027">
    <property type="entry name" value="UDP-Glc/GDP-Man_DH_C"/>
</dbReference>
<dbReference type="AlphaFoldDB" id="E8R5E2"/>
<dbReference type="Pfam" id="PF00984">
    <property type="entry name" value="UDPG_MGDP_dh"/>
    <property type="match status" value="1"/>
</dbReference>
<dbReference type="InterPro" id="IPR017476">
    <property type="entry name" value="UDP-Glc/GDP-Man"/>
</dbReference>
<dbReference type="InterPro" id="IPR008927">
    <property type="entry name" value="6-PGluconate_DH-like_C_sf"/>
</dbReference>
<protein>
    <submittedName>
        <fullName evidence="6">Nucleotide sugar dehydrogenase</fullName>
    </submittedName>
</protein>
<gene>
    <name evidence="6" type="ordered locus">Isop_0086</name>
</gene>
<dbReference type="InParanoid" id="E8R5E2"/>
<dbReference type="GO" id="GO:0016616">
    <property type="term" value="F:oxidoreductase activity, acting on the CH-OH group of donors, NAD or NADP as acceptor"/>
    <property type="evidence" value="ECO:0007669"/>
    <property type="project" value="InterPro"/>
</dbReference>
<dbReference type="PANTHER" id="PTHR43491:SF2">
    <property type="entry name" value="UDP-N-ACETYL-D-MANNOSAMINE DEHYDROGENASE"/>
    <property type="match status" value="1"/>
</dbReference>
<dbReference type="SMART" id="SM00984">
    <property type="entry name" value="UDPG_MGDP_dh_C"/>
    <property type="match status" value="1"/>
</dbReference>
<organism evidence="6 7">
    <name type="scientific">Isosphaera pallida (strain ATCC 43644 / DSM 9630 / IS1B)</name>
    <dbReference type="NCBI Taxonomy" id="575540"/>
    <lineage>
        <taxon>Bacteria</taxon>
        <taxon>Pseudomonadati</taxon>
        <taxon>Planctomycetota</taxon>
        <taxon>Planctomycetia</taxon>
        <taxon>Isosphaerales</taxon>
        <taxon>Isosphaeraceae</taxon>
        <taxon>Isosphaera</taxon>
    </lineage>
</organism>
<dbReference type="SUPFAM" id="SSF48179">
    <property type="entry name" value="6-phosphogluconate dehydrogenase C-terminal domain-like"/>
    <property type="match status" value="1"/>
</dbReference>
<evidence type="ECO:0000256" key="3">
    <source>
        <dbReference type="ARBA" id="ARBA00023027"/>
    </source>
</evidence>
<dbReference type="PANTHER" id="PTHR43491">
    <property type="entry name" value="UDP-N-ACETYL-D-MANNOSAMINE DEHYDROGENASE"/>
    <property type="match status" value="1"/>
</dbReference>
<feature type="domain" description="UDP-glucose/GDP-mannose dehydrogenase C-terminal" evidence="5">
    <location>
        <begin position="319"/>
        <end position="405"/>
    </location>
</feature>
<comment type="similarity">
    <text evidence="1 4">Belongs to the UDP-glucose/GDP-mannose dehydrogenase family.</text>
</comment>
<dbReference type="Gene3D" id="3.40.50.720">
    <property type="entry name" value="NAD(P)-binding Rossmann-like Domain"/>
    <property type="match status" value="2"/>
</dbReference>
<evidence type="ECO:0000256" key="2">
    <source>
        <dbReference type="ARBA" id="ARBA00023002"/>
    </source>
</evidence>
<evidence type="ECO:0000313" key="7">
    <source>
        <dbReference type="Proteomes" id="UP000008631"/>
    </source>
</evidence>
<dbReference type="InterPro" id="IPR001732">
    <property type="entry name" value="UDP-Glc/GDP-Man_DH_N"/>
</dbReference>
<accession>E8R5E2</accession>
<dbReference type="STRING" id="575540.Isop_0086"/>
<dbReference type="InterPro" id="IPR036220">
    <property type="entry name" value="UDP-Glc/GDP-Man_DH_C_sf"/>
</dbReference>
<evidence type="ECO:0000259" key="5">
    <source>
        <dbReference type="SMART" id="SM00984"/>
    </source>
</evidence>
<dbReference type="InterPro" id="IPR036291">
    <property type="entry name" value="NAD(P)-bd_dom_sf"/>
</dbReference>
<evidence type="ECO:0000256" key="4">
    <source>
        <dbReference type="PIRNR" id="PIRNR000124"/>
    </source>
</evidence>
<name>E8R5E2_ISOPI</name>
<dbReference type="EMBL" id="CP002353">
    <property type="protein sequence ID" value="ADV60683.1"/>
    <property type="molecule type" value="Genomic_DNA"/>
</dbReference>